<name>A0A812SH90_SYMPI</name>
<evidence type="ECO:0000313" key="3">
    <source>
        <dbReference type="Proteomes" id="UP000649617"/>
    </source>
</evidence>
<dbReference type="Pfam" id="PF00125">
    <property type="entry name" value="Histone"/>
    <property type="match status" value="1"/>
</dbReference>
<organism evidence="2 3">
    <name type="scientific">Symbiodinium pilosum</name>
    <name type="common">Dinoflagellate</name>
    <dbReference type="NCBI Taxonomy" id="2952"/>
    <lineage>
        <taxon>Eukaryota</taxon>
        <taxon>Sar</taxon>
        <taxon>Alveolata</taxon>
        <taxon>Dinophyceae</taxon>
        <taxon>Suessiales</taxon>
        <taxon>Symbiodiniaceae</taxon>
        <taxon>Symbiodinium</taxon>
    </lineage>
</organism>
<dbReference type="Proteomes" id="UP000649617">
    <property type="component" value="Unassembled WGS sequence"/>
</dbReference>
<dbReference type="GO" id="GO:0003677">
    <property type="term" value="F:DNA binding"/>
    <property type="evidence" value="ECO:0007669"/>
    <property type="project" value="InterPro"/>
</dbReference>
<dbReference type="Gene3D" id="1.10.20.10">
    <property type="entry name" value="Histone, subunit A"/>
    <property type="match status" value="1"/>
</dbReference>
<proteinExistence type="predicted"/>
<reference evidence="2" key="1">
    <citation type="submission" date="2021-02" db="EMBL/GenBank/DDBJ databases">
        <authorList>
            <person name="Dougan E. K."/>
            <person name="Rhodes N."/>
            <person name="Thang M."/>
            <person name="Chan C."/>
        </authorList>
    </citation>
    <scope>NUCLEOTIDE SEQUENCE</scope>
</reference>
<dbReference type="SUPFAM" id="SSF47113">
    <property type="entry name" value="Histone-fold"/>
    <property type="match status" value="1"/>
</dbReference>
<protein>
    <recommendedName>
        <fullName evidence="1">Core Histone H2A/H2B/H3 domain-containing protein</fullName>
    </recommendedName>
</protein>
<gene>
    <name evidence="2" type="ORF">SPIL2461_LOCUS12137</name>
</gene>
<sequence>MLKNLPKARRGSHDKRAARRVLQRSFAIAVKPFVEAAKDTLAELLRGEVVQVRLTEEATSVRQAALEDVLARFFVGSRRCMIHAGRLTLWPLDMRCAAEVRSDDPLLSGWDPTGPATPKAARKLSRRVRRLQGVEA</sequence>
<evidence type="ECO:0000259" key="1">
    <source>
        <dbReference type="Pfam" id="PF00125"/>
    </source>
</evidence>
<keyword evidence="3" id="KW-1185">Reference proteome</keyword>
<accession>A0A812SH90</accession>
<comment type="caution">
    <text evidence="2">The sequence shown here is derived from an EMBL/GenBank/DDBJ whole genome shotgun (WGS) entry which is preliminary data.</text>
</comment>
<evidence type="ECO:0000313" key="2">
    <source>
        <dbReference type="EMBL" id="CAE7476816.1"/>
    </source>
</evidence>
<dbReference type="GO" id="GO:0046982">
    <property type="term" value="F:protein heterodimerization activity"/>
    <property type="evidence" value="ECO:0007669"/>
    <property type="project" value="InterPro"/>
</dbReference>
<dbReference type="AlphaFoldDB" id="A0A812SH90"/>
<dbReference type="EMBL" id="CAJNIZ010024395">
    <property type="protein sequence ID" value="CAE7476816.1"/>
    <property type="molecule type" value="Genomic_DNA"/>
</dbReference>
<dbReference type="InterPro" id="IPR009072">
    <property type="entry name" value="Histone-fold"/>
</dbReference>
<dbReference type="InterPro" id="IPR007125">
    <property type="entry name" value="H2A/H2B/H3"/>
</dbReference>
<dbReference type="OrthoDB" id="420022at2759"/>
<feature type="domain" description="Core Histone H2A/H2B/H3" evidence="1">
    <location>
        <begin position="47"/>
        <end position="98"/>
    </location>
</feature>